<dbReference type="Proteomes" id="UP001501697">
    <property type="component" value="Unassembled WGS sequence"/>
</dbReference>
<reference evidence="2" key="1">
    <citation type="journal article" date="2019" name="Int. J. Syst. Evol. Microbiol.">
        <title>The Global Catalogue of Microorganisms (GCM) 10K type strain sequencing project: providing services to taxonomists for standard genome sequencing and annotation.</title>
        <authorList>
            <consortium name="The Broad Institute Genomics Platform"/>
            <consortium name="The Broad Institute Genome Sequencing Center for Infectious Disease"/>
            <person name="Wu L."/>
            <person name="Ma J."/>
        </authorList>
    </citation>
    <scope>NUCLEOTIDE SEQUENCE [LARGE SCALE GENOMIC DNA]</scope>
    <source>
        <strain evidence="2">JCM 16544</strain>
    </source>
</reference>
<comment type="caution">
    <text evidence="1">The sequence shown here is derived from an EMBL/GenBank/DDBJ whole genome shotgun (WGS) entry which is preliminary data.</text>
</comment>
<keyword evidence="2" id="KW-1185">Reference proteome</keyword>
<name>A0ABP7AUG9_9MICO</name>
<evidence type="ECO:0000313" key="2">
    <source>
        <dbReference type="Proteomes" id="UP001501697"/>
    </source>
</evidence>
<protein>
    <submittedName>
        <fullName evidence="1">Uncharacterized protein</fullName>
    </submittedName>
</protein>
<gene>
    <name evidence="1" type="ORF">GCM10022200_24520</name>
</gene>
<sequence length="713" mass="77835">MLAVGVSRPSVILALPALGGQDLRQSVAPRPYMWLALLKAFSNGGSVRDEGTDVNRTPKHRAAGSGDCLTLNSGDATMTLYRRTTGWGWAEIDDHGGEHVAVIDHLGELAVRDSPVPMRLEAASAELDSDAEGDFIRFAVAAMSTRDALRGTSFDQWVGSPFAGPLLEGHVIVRATGDGRFSMSWELMSTHDINATYLRGPWVRFGQGAFGVEKDDAILPGIEWAEGSEWTSGSDWFRDPWAWRVTPPVDSVGIPVMAVSRGETYVSVAWDAGGEATGWFSYSRHRLQPVFAAPNVVERSDSSLLGLMLPETAGSGDQWAADQPLELHRGQVLTFSATVAVGRGSSLDAVVDAVRRTGMPDAATPGDLEEGVHRIARTYGDTLWHEGEGFGLGQKPGDIGLGRPPFVEDYLRAYPERAEAGRLRALVASLPVEENADVVQIADGYLAEQCDDGSFVFDPNGRHRSKDDFVVARDLVAPMGMPGDRALDLDVLPALHMLRAFTRSGEARFRDGARRALDAARRHSRPEGGDFWETPLNAPNLLAAGHAAVAYAWAWQLFGDESDRSASAHWMRSLLVFTHLWEPKHRSMLFNTKPCLCSSDWYFANWVRDHVQWEVIETFALAGELDVDLTAVDDELDWSAYARGVLGAGCRWLLDHRDDTWRPHNLPQTLAIYRAGGFDGCLPDTHNSTTGLYGGMAIPPGRLGQAILSLVAR</sequence>
<dbReference type="EMBL" id="BAAAYU010000005">
    <property type="protein sequence ID" value="GAA3640045.1"/>
    <property type="molecule type" value="Genomic_DNA"/>
</dbReference>
<evidence type="ECO:0000313" key="1">
    <source>
        <dbReference type="EMBL" id="GAA3640045.1"/>
    </source>
</evidence>
<proteinExistence type="predicted"/>
<accession>A0ABP7AUG9</accession>
<organism evidence="1 2">
    <name type="scientific">Microbacterium awajiense</name>
    <dbReference type="NCBI Taxonomy" id="415214"/>
    <lineage>
        <taxon>Bacteria</taxon>
        <taxon>Bacillati</taxon>
        <taxon>Actinomycetota</taxon>
        <taxon>Actinomycetes</taxon>
        <taxon>Micrococcales</taxon>
        <taxon>Microbacteriaceae</taxon>
        <taxon>Microbacterium</taxon>
    </lineage>
</organism>